<proteinExistence type="predicted"/>
<evidence type="ECO:0000313" key="1">
    <source>
        <dbReference type="EMBL" id="REG82738.1"/>
    </source>
</evidence>
<dbReference type="AlphaFoldDB" id="A0A3E0DKX9"/>
<sequence>MNALFQKFLSDGYMSKIETEIYENIQHIIRIIITFWLSQREVLAIKKFTEKGSMVKSIWSVISPYLTESGKQEQAKTIAKYGFLQQQSNNAE</sequence>
<dbReference type="Pfam" id="PF13972">
    <property type="entry name" value="TetR"/>
    <property type="match status" value="1"/>
</dbReference>
<comment type="caution">
    <text evidence="1">The sequence shown here is derived from an EMBL/GenBank/DDBJ whole genome shotgun (WGS) entry which is preliminary data.</text>
</comment>
<protein>
    <submittedName>
        <fullName evidence="1">TetR family transcriptional regulator</fullName>
    </submittedName>
</protein>
<dbReference type="Proteomes" id="UP000256405">
    <property type="component" value="Unassembled WGS sequence"/>
</dbReference>
<reference evidence="1 2" key="1">
    <citation type="submission" date="2018-08" db="EMBL/GenBank/DDBJ databases">
        <title>Genomic Encyclopedia of Archaeal and Bacterial Type Strains, Phase II (KMG-II): from individual species to whole genera.</title>
        <authorList>
            <person name="Goeker M."/>
        </authorList>
    </citation>
    <scope>NUCLEOTIDE SEQUENCE [LARGE SCALE GENOMIC DNA]</scope>
    <source>
        <strain evidence="1 2">DSM 15986</strain>
    </source>
</reference>
<accession>A0A3E0DKX9</accession>
<dbReference type="InterPro" id="IPR025722">
    <property type="entry name" value="TetR"/>
</dbReference>
<name>A0A3E0DKX9_9BACT</name>
<gene>
    <name evidence="1" type="ORF">C8N25_12026</name>
</gene>
<dbReference type="EMBL" id="QUNF01000020">
    <property type="protein sequence ID" value="REG82738.1"/>
    <property type="molecule type" value="Genomic_DNA"/>
</dbReference>
<evidence type="ECO:0000313" key="2">
    <source>
        <dbReference type="Proteomes" id="UP000256405"/>
    </source>
</evidence>
<keyword evidence="2" id="KW-1185">Reference proteome</keyword>
<dbReference type="RefSeq" id="WP_240510953.1">
    <property type="nucleotide sequence ID" value="NZ_MSSW01000049.1"/>
</dbReference>
<organism evidence="1 2">
    <name type="scientific">Algoriphagus antarcticus</name>
    <dbReference type="NCBI Taxonomy" id="238540"/>
    <lineage>
        <taxon>Bacteria</taxon>
        <taxon>Pseudomonadati</taxon>
        <taxon>Bacteroidota</taxon>
        <taxon>Cytophagia</taxon>
        <taxon>Cytophagales</taxon>
        <taxon>Cyclobacteriaceae</taxon>
        <taxon>Algoriphagus</taxon>
    </lineage>
</organism>
<dbReference type="Gene3D" id="1.10.357.10">
    <property type="entry name" value="Tetracycline Repressor, domain 2"/>
    <property type="match status" value="1"/>
</dbReference>